<evidence type="ECO:0000256" key="1">
    <source>
        <dbReference type="SAM" id="MobiDB-lite"/>
    </source>
</evidence>
<name>A0A9D3LS33_ANGAN</name>
<reference evidence="3" key="1">
    <citation type="submission" date="2021-01" db="EMBL/GenBank/DDBJ databases">
        <title>A chromosome-scale assembly of European eel, Anguilla anguilla.</title>
        <authorList>
            <person name="Henkel C."/>
            <person name="Jong-Raadsen S.A."/>
            <person name="Dufour S."/>
            <person name="Weltzien F.-A."/>
            <person name="Palstra A.P."/>
            <person name="Pelster B."/>
            <person name="Spaink H.P."/>
            <person name="Van Den Thillart G.E."/>
            <person name="Jansen H."/>
            <person name="Zahm M."/>
            <person name="Klopp C."/>
            <person name="Cedric C."/>
            <person name="Louis A."/>
            <person name="Berthelot C."/>
            <person name="Parey E."/>
            <person name="Roest Crollius H."/>
            <person name="Montfort J."/>
            <person name="Robinson-Rechavi M."/>
            <person name="Bucao C."/>
            <person name="Bouchez O."/>
            <person name="Gislard M."/>
            <person name="Lluch J."/>
            <person name="Milhes M."/>
            <person name="Lampietro C."/>
            <person name="Lopez Roques C."/>
            <person name="Donnadieu C."/>
            <person name="Braasch I."/>
            <person name="Desvignes T."/>
            <person name="Postlethwait J."/>
            <person name="Bobe J."/>
            <person name="Guiguen Y."/>
            <person name="Dirks R."/>
        </authorList>
    </citation>
    <scope>NUCLEOTIDE SEQUENCE</scope>
    <source>
        <strain evidence="3">Tag_6206</strain>
        <tissue evidence="3">Liver</tissue>
    </source>
</reference>
<evidence type="ECO:0000313" key="3">
    <source>
        <dbReference type="EMBL" id="KAG5831683.1"/>
    </source>
</evidence>
<dbReference type="AlphaFoldDB" id="A0A9D3LS33"/>
<proteinExistence type="predicted"/>
<accession>A0A9D3LS33</accession>
<comment type="caution">
    <text evidence="3">The sequence shown here is derived from an EMBL/GenBank/DDBJ whole genome shotgun (WGS) entry which is preliminary data.</text>
</comment>
<dbReference type="InterPro" id="IPR052087">
    <property type="entry name" value="RRP12"/>
</dbReference>
<dbReference type="PANTHER" id="PTHR48287:SF1">
    <property type="entry name" value="ARM REPEAT SUPERFAMILY PROTEIN"/>
    <property type="match status" value="1"/>
</dbReference>
<sequence>MVKSGKLRSGAAQKIKRWKKGHSSDSNPQANRHRQAAKSRFFSRPTEKSDLTVDALKLHNDLQSGPLETGEGGLGDACAMEEPAFSERTSGTFLSGLSDCSNLTFRKVQRFWESNSAAHKEICAVLAAVTEVIRSQGGKETETEYFAALMTTMEAVESSESLAAVAYLLNLVMKRVPARC</sequence>
<dbReference type="InterPro" id="IPR057860">
    <property type="entry name" value="HEAT_RRP12_N"/>
</dbReference>
<organism evidence="3 4">
    <name type="scientific">Anguilla anguilla</name>
    <name type="common">European freshwater eel</name>
    <name type="synonym">Muraena anguilla</name>
    <dbReference type="NCBI Taxonomy" id="7936"/>
    <lineage>
        <taxon>Eukaryota</taxon>
        <taxon>Metazoa</taxon>
        <taxon>Chordata</taxon>
        <taxon>Craniata</taxon>
        <taxon>Vertebrata</taxon>
        <taxon>Euteleostomi</taxon>
        <taxon>Actinopterygii</taxon>
        <taxon>Neopterygii</taxon>
        <taxon>Teleostei</taxon>
        <taxon>Anguilliformes</taxon>
        <taxon>Anguillidae</taxon>
        <taxon>Anguilla</taxon>
    </lineage>
</organism>
<dbReference type="PANTHER" id="PTHR48287">
    <property type="entry name" value="ARM REPEAT SUPERFAMILY PROTEIN"/>
    <property type="match status" value="1"/>
</dbReference>
<gene>
    <name evidence="3" type="ORF">ANANG_G00306340</name>
</gene>
<evidence type="ECO:0000259" key="2">
    <source>
        <dbReference type="Pfam" id="PF25772"/>
    </source>
</evidence>
<feature type="region of interest" description="Disordered" evidence="1">
    <location>
        <begin position="1"/>
        <end position="46"/>
    </location>
</feature>
<keyword evidence="4" id="KW-1185">Reference proteome</keyword>
<evidence type="ECO:0000313" key="4">
    <source>
        <dbReference type="Proteomes" id="UP001044222"/>
    </source>
</evidence>
<protein>
    <recommendedName>
        <fullName evidence="2">RRP12 N-terminal HEAT domain-containing protein</fullName>
    </recommendedName>
</protein>
<dbReference type="Proteomes" id="UP001044222">
    <property type="component" value="Chromosome 18"/>
</dbReference>
<dbReference type="EMBL" id="JAFIRN010000018">
    <property type="protein sequence ID" value="KAG5831683.1"/>
    <property type="molecule type" value="Genomic_DNA"/>
</dbReference>
<feature type="domain" description="RRP12 N-terminal HEAT" evidence="2">
    <location>
        <begin position="108"/>
        <end position="179"/>
    </location>
</feature>
<dbReference type="Pfam" id="PF25772">
    <property type="entry name" value="HEAT_RRP12_N"/>
    <property type="match status" value="1"/>
</dbReference>